<dbReference type="Proteomes" id="UP000054485">
    <property type="component" value="Unassembled WGS sequence"/>
</dbReference>
<dbReference type="Gene3D" id="3.80.10.10">
    <property type="entry name" value="Ribonuclease Inhibitor"/>
    <property type="match status" value="1"/>
</dbReference>
<evidence type="ECO:0000313" key="1">
    <source>
        <dbReference type="EMBL" id="KIK38423.1"/>
    </source>
</evidence>
<dbReference type="STRING" id="930992.A0A0D0B3F0"/>
<dbReference type="SUPFAM" id="SSF52047">
    <property type="entry name" value="RNI-like"/>
    <property type="match status" value="1"/>
</dbReference>
<sequence length="390" mass="43694">MSVVPPELVLCILEHGYYTSLHTPNYTLLKAAALVCKTWSGPAQTLLFRCATKLGQHNIPIFRAALLSSAGRGTALGECIRILEISIGGTSNGGLGCTPEDFVILLQACPQLYELALSITEVHEFEEEILKKLKDVGKKLKALTLVQCGLQSPILFQLLKIWNNIQFLKIEKEIAAWPWRTAATPVLRRNVDAEELAQRPRAEVCLYELALSRIPTSDVLSWVLGSSTDSLRILELRDIPGPAHRAILSLHAPRLRSLRLAHYNIYSAALLRLCTALEELVIYHVPTHFPLAPDLPPTIEHLSFRNPNHTYRTTLQPIIKAVDALPSLRVLTCDKNAEQLVGDYEILKAKCRMKGTEVIVSDMPFWVYEDPVKVHRFPRTHSVSNFDAMF</sequence>
<name>A0A0D0B3F0_9AGAM</name>
<dbReference type="InterPro" id="IPR032675">
    <property type="entry name" value="LRR_dom_sf"/>
</dbReference>
<proteinExistence type="predicted"/>
<dbReference type="EMBL" id="KN835394">
    <property type="protein sequence ID" value="KIK38423.1"/>
    <property type="molecule type" value="Genomic_DNA"/>
</dbReference>
<dbReference type="OrthoDB" id="270763at2759"/>
<reference evidence="1 2" key="1">
    <citation type="submission" date="2014-04" db="EMBL/GenBank/DDBJ databases">
        <authorList>
            <consortium name="DOE Joint Genome Institute"/>
            <person name="Kuo A."/>
            <person name="Ruytinx J."/>
            <person name="Rineau F."/>
            <person name="Colpaert J."/>
            <person name="Kohler A."/>
            <person name="Nagy L.G."/>
            <person name="Floudas D."/>
            <person name="Copeland A."/>
            <person name="Barry K.W."/>
            <person name="Cichocki N."/>
            <person name="Veneault-Fourrey C."/>
            <person name="LaButti K."/>
            <person name="Lindquist E.A."/>
            <person name="Lipzen A."/>
            <person name="Lundell T."/>
            <person name="Morin E."/>
            <person name="Murat C."/>
            <person name="Sun H."/>
            <person name="Tunlid A."/>
            <person name="Henrissat B."/>
            <person name="Grigoriev I.V."/>
            <person name="Hibbett D.S."/>
            <person name="Martin F."/>
            <person name="Nordberg H.P."/>
            <person name="Cantor M.N."/>
            <person name="Hua S.X."/>
        </authorList>
    </citation>
    <scope>NUCLEOTIDE SEQUENCE [LARGE SCALE GENOMIC DNA]</scope>
    <source>
        <strain evidence="1 2">UH-Slu-Lm8-n1</strain>
    </source>
</reference>
<reference evidence="2" key="2">
    <citation type="submission" date="2015-01" db="EMBL/GenBank/DDBJ databases">
        <title>Evolutionary Origins and Diversification of the Mycorrhizal Mutualists.</title>
        <authorList>
            <consortium name="DOE Joint Genome Institute"/>
            <consortium name="Mycorrhizal Genomics Consortium"/>
            <person name="Kohler A."/>
            <person name="Kuo A."/>
            <person name="Nagy L.G."/>
            <person name="Floudas D."/>
            <person name="Copeland A."/>
            <person name="Barry K.W."/>
            <person name="Cichocki N."/>
            <person name="Veneault-Fourrey C."/>
            <person name="LaButti K."/>
            <person name="Lindquist E.A."/>
            <person name="Lipzen A."/>
            <person name="Lundell T."/>
            <person name="Morin E."/>
            <person name="Murat C."/>
            <person name="Riley R."/>
            <person name="Ohm R."/>
            <person name="Sun H."/>
            <person name="Tunlid A."/>
            <person name="Henrissat B."/>
            <person name="Grigoriev I.V."/>
            <person name="Hibbett D.S."/>
            <person name="Martin F."/>
        </authorList>
    </citation>
    <scope>NUCLEOTIDE SEQUENCE [LARGE SCALE GENOMIC DNA]</scope>
    <source>
        <strain evidence="2">UH-Slu-Lm8-n1</strain>
    </source>
</reference>
<dbReference type="AlphaFoldDB" id="A0A0D0B3F0"/>
<organism evidence="1 2">
    <name type="scientific">Suillus luteus UH-Slu-Lm8-n1</name>
    <dbReference type="NCBI Taxonomy" id="930992"/>
    <lineage>
        <taxon>Eukaryota</taxon>
        <taxon>Fungi</taxon>
        <taxon>Dikarya</taxon>
        <taxon>Basidiomycota</taxon>
        <taxon>Agaricomycotina</taxon>
        <taxon>Agaricomycetes</taxon>
        <taxon>Agaricomycetidae</taxon>
        <taxon>Boletales</taxon>
        <taxon>Suillineae</taxon>
        <taxon>Suillaceae</taxon>
        <taxon>Suillus</taxon>
    </lineage>
</organism>
<dbReference type="InParanoid" id="A0A0D0B3F0"/>
<keyword evidence="2" id="KW-1185">Reference proteome</keyword>
<protein>
    <submittedName>
        <fullName evidence="1">Unplaced genomic scaffold CY34scaffold_263, whole genome shotgun sequence</fullName>
    </submittedName>
</protein>
<evidence type="ECO:0000313" key="2">
    <source>
        <dbReference type="Proteomes" id="UP000054485"/>
    </source>
</evidence>
<dbReference type="HOGENOM" id="CLU_039327_1_0_1"/>
<accession>A0A0D0B3F0</accession>
<gene>
    <name evidence="1" type="ORF">CY34DRAFT_394606</name>
</gene>